<evidence type="ECO:0000313" key="2">
    <source>
        <dbReference type="EMBL" id="MBP2435462.1"/>
    </source>
</evidence>
<evidence type="ECO:0000256" key="1">
    <source>
        <dbReference type="SAM" id="MobiDB-lite"/>
    </source>
</evidence>
<organism evidence="2 3">
    <name type="scientific">Microbacterium amylolyticum</name>
    <dbReference type="NCBI Taxonomy" id="936337"/>
    <lineage>
        <taxon>Bacteria</taxon>
        <taxon>Bacillati</taxon>
        <taxon>Actinomycetota</taxon>
        <taxon>Actinomycetes</taxon>
        <taxon>Micrococcales</taxon>
        <taxon>Microbacteriaceae</taxon>
        <taxon>Microbacterium</taxon>
    </lineage>
</organism>
<dbReference type="EMBL" id="JAGIOL010000001">
    <property type="protein sequence ID" value="MBP2435462.1"/>
    <property type="molecule type" value="Genomic_DNA"/>
</dbReference>
<comment type="caution">
    <text evidence="2">The sequence shown here is derived from an EMBL/GenBank/DDBJ whole genome shotgun (WGS) entry which is preliminary data.</text>
</comment>
<evidence type="ECO:0008006" key="4">
    <source>
        <dbReference type="Google" id="ProtNLM"/>
    </source>
</evidence>
<dbReference type="Proteomes" id="UP001519362">
    <property type="component" value="Unassembled WGS sequence"/>
</dbReference>
<accession>A0ABS4ZDU4</accession>
<reference evidence="2 3" key="1">
    <citation type="submission" date="2021-03" db="EMBL/GenBank/DDBJ databases">
        <title>Sequencing the genomes of 1000 actinobacteria strains.</title>
        <authorList>
            <person name="Klenk H.-P."/>
        </authorList>
    </citation>
    <scope>NUCLEOTIDE SEQUENCE [LARGE SCALE GENOMIC DNA]</scope>
    <source>
        <strain evidence="2 3">DSM 24221</strain>
    </source>
</reference>
<feature type="region of interest" description="Disordered" evidence="1">
    <location>
        <begin position="18"/>
        <end position="39"/>
    </location>
</feature>
<evidence type="ECO:0000313" key="3">
    <source>
        <dbReference type="Proteomes" id="UP001519362"/>
    </source>
</evidence>
<dbReference type="RefSeq" id="WP_165132734.1">
    <property type="nucleotide sequence ID" value="NZ_CP049253.1"/>
</dbReference>
<name>A0ABS4ZDU4_9MICO</name>
<gene>
    <name evidence="2" type="ORF">JOF34_000048</name>
</gene>
<proteinExistence type="predicted"/>
<sequence>MATEFWYNMRTGEVEEGKQSGSLELAGPFSTRDEAARAPDILRERADAWREDEEAEKEWREGGS</sequence>
<protein>
    <recommendedName>
        <fullName evidence="4">SPOR domain-containing protein</fullName>
    </recommendedName>
</protein>
<keyword evidence="3" id="KW-1185">Reference proteome</keyword>